<accession>A0A2D3TCZ2</accession>
<organism evidence="1 2">
    <name type="scientific">Candidatus Williamhamiltonella defendens</name>
    <dbReference type="NCBI Taxonomy" id="138072"/>
    <lineage>
        <taxon>Bacteria</taxon>
        <taxon>Pseudomonadati</taxon>
        <taxon>Pseudomonadota</taxon>
        <taxon>Gammaproteobacteria</taxon>
        <taxon>Enterobacterales</taxon>
        <taxon>Enterobacteriaceae</taxon>
        <taxon>aphid secondary symbionts</taxon>
        <taxon>Candidatus Williamhamiltonella</taxon>
    </lineage>
</organism>
<evidence type="ECO:0000313" key="2">
    <source>
        <dbReference type="Proteomes" id="UP000229055"/>
    </source>
</evidence>
<sequence>MSRSLTLANWQNLGRILHNQQFKITYQFSPQSLFIDDNSAYASEMAQGLGFFAWLQAHQSSEEGTARFFKGIVT</sequence>
<dbReference type="AlphaFoldDB" id="A0A2D3TCZ2"/>
<reference evidence="2" key="1">
    <citation type="submission" date="2016-10" db="EMBL/GenBank/DDBJ databases">
        <authorList>
            <person name="Chevignon G."/>
        </authorList>
    </citation>
    <scope>NUCLEOTIDE SEQUENCE [LARGE SCALE GENOMIC DNA]</scope>
    <source>
        <strain evidence="2">ZA17</strain>
    </source>
</reference>
<protein>
    <submittedName>
        <fullName evidence="1">Uncharacterized protein</fullName>
    </submittedName>
</protein>
<reference evidence="2" key="2">
    <citation type="submission" date="2017-11" db="EMBL/GenBank/DDBJ databases">
        <title>PacBio sequencing of new strain of the secondary endosymbiont Candidatus Hamiltonella defensa.</title>
        <authorList>
            <person name="Strand M.R."/>
            <person name="Oliver K."/>
        </authorList>
    </citation>
    <scope>NUCLEOTIDE SEQUENCE [LARGE SCALE GENOMIC DNA]</scope>
    <source>
        <strain evidence="2">ZA17</strain>
    </source>
</reference>
<dbReference type="RefSeq" id="WP_100096336.1">
    <property type="nucleotide sequence ID" value="NZ_CP017613.1"/>
</dbReference>
<gene>
    <name evidence="1" type="ORF">BJP43_03915</name>
</gene>
<proteinExistence type="predicted"/>
<name>A0A2D3TCZ2_9ENTR</name>
<dbReference type="EMBL" id="CP017613">
    <property type="protein sequence ID" value="ATW33564.1"/>
    <property type="molecule type" value="Genomic_DNA"/>
</dbReference>
<dbReference type="Proteomes" id="UP000229055">
    <property type="component" value="Chromosome"/>
</dbReference>
<evidence type="ECO:0000313" key="1">
    <source>
        <dbReference type="EMBL" id="ATW33564.1"/>
    </source>
</evidence>